<feature type="region of interest" description="Disordered" evidence="2">
    <location>
        <begin position="689"/>
        <end position="712"/>
    </location>
</feature>
<feature type="compositionally biased region" description="Acidic residues" evidence="2">
    <location>
        <begin position="698"/>
        <end position="707"/>
    </location>
</feature>
<organism evidence="4 5">
    <name type="scientific">Tritrichomonas musculus</name>
    <dbReference type="NCBI Taxonomy" id="1915356"/>
    <lineage>
        <taxon>Eukaryota</taxon>
        <taxon>Metamonada</taxon>
        <taxon>Parabasalia</taxon>
        <taxon>Tritrichomonadida</taxon>
        <taxon>Tritrichomonadidae</taxon>
        <taxon>Tritrichomonas</taxon>
    </lineage>
</organism>
<dbReference type="Proteomes" id="UP001470230">
    <property type="component" value="Unassembled WGS sequence"/>
</dbReference>
<feature type="domain" description="Glucosyltransferase 24 catalytic" evidence="3">
    <location>
        <begin position="1163"/>
        <end position="1446"/>
    </location>
</feature>
<protein>
    <recommendedName>
        <fullName evidence="3">Glucosyltransferase 24 catalytic domain-containing protein</fullName>
    </recommendedName>
</protein>
<evidence type="ECO:0000313" key="4">
    <source>
        <dbReference type="EMBL" id="KAK8866707.1"/>
    </source>
</evidence>
<evidence type="ECO:0000256" key="2">
    <source>
        <dbReference type="SAM" id="MobiDB-lite"/>
    </source>
</evidence>
<sequence length="1465" mass="170952">MSKYSNVQPVDNFLYFLSDFSYNNSNHFLTTILQHLDNSQSINDVEFLFSTISTLNIISPSSLSLLRNYIDLNYFLPRCEMFRSFAHDITAESINLINNDSGYFLASKNPIEQADVIQTNLTEVFTYDLQLNEYNNQRETIFIYADVTKSKSSEFIAKIITQENSYYTNYNLILRPISFTQAPAKLRGFGVEMRPYQYLMEYEVDDSIDKSSNSNQLNANKEDNTTKGIDFEISSDSINYSDISFFGSRFVNFLNSAKMDQEEDEGSKVKEMPELLRDMSNNLPLYIRRISEEETSVESTKEFDKFSFLIDRSKEQQSQNNNEDNGQIYPLSTINGRYISINNFDPFTFLDNIHEEQRFLDILREQFNLTQNNLSLREAFLPNDEFLLDYRTKYAIWDKDFENDPEYRDYSTNVKDIFHLRKNILSFAVYMDPSSPIHITELYTIYLLSQPEKLHNDRSRPKLPIRIGIIPHFNLGSRISRRISFAFAHIALHNPSDAIMFLLNSLAIWRHRTKNSKEGSPIREEHYISAYKRIKGSYKVDWSDLHKLYSKSSKEYNFIKEANKYFKSCGAQLGTIRINGKKVSLDNSLQDVLTQVKDMLISLSKICLRDGINDLKDVDIVDILKKEYLVVDSIDSQLMQAPVVGTGLYKMENKKQEQFIDAFNKIEWRYKDNNEPRSYFILFTPEQEKPKEAKNNDNDNEEDENEGENVTQKVDGDRELFAEFAKNRNHRRSSFFAINPPSIRDFIGIGENETALLVNGRLYRSFRLESISQLKLIDMWTNHFVLSYLDQFTNKNNRKKPSPKKEKVLEDIGFANENYNQEEQEQENVNQIDQENEDENENEEIEEIKPVHLSFEALAYLSAVAVDWRSFSVKRVNLGGIIDNVKGIKESPLYYTNKNSSQKSDKIEWILIVDPISRSFQKVIDFVHHLALVRNYVDLQLIVVPPREISAEAAMNNLNSFYRFSINSDDVTFSMLNDTTLYSTLVDTPQSWLLETLKTSENVDIDNIHLTRPNSDIEATFLLSSMIVEGKCFIDGAPNPKYADIGLFTKKSQRNNFHSEKVDETTVMPMNSYFQFKANPGVYRVAFSTNTSSNLYTFDTDQNRNQKFPLFDNIYISTFSNNELVLHAKTRAKNAESFRHSLNERINRLKVESSLSNKTKSHINIFTISSGKLYEKLCKIMFLSVREHTNSAITFYLIKSFLSPSFKASLPEMSQRYHFNYYLVDYKWPSWLLRQREKQRLIWANKILFLDVLFPNSVDKIIYVDADQIVRTDLQELMNMNITENGAPYAFVPFCDSRAELEPYRFWKTGYWKEVLAKDIKDKVPTQNIINEELSYKYHISALFLIDMLKFKEISAGDLLRANYQQLASNPNNLANLDQDLPNLIQKHVPIYSLSQDWLWCETWCADEEMESAKTIDLCNNPLTKINKVEIAKKRVEEWPRLEEKAMKTEDNFSSNDYEHLVFHN</sequence>
<dbReference type="InterPro" id="IPR009448">
    <property type="entry name" value="UDP-g_GGtrans"/>
</dbReference>
<dbReference type="EMBL" id="JAPFFF010000015">
    <property type="protein sequence ID" value="KAK8866707.1"/>
    <property type="molecule type" value="Genomic_DNA"/>
</dbReference>
<dbReference type="PANTHER" id="PTHR11226:SF0">
    <property type="entry name" value="UDP-GLUCOSE:GLYCOPROTEIN GLUCOSYLTRANSFERASE"/>
    <property type="match status" value="1"/>
</dbReference>
<dbReference type="InterPro" id="IPR029044">
    <property type="entry name" value="Nucleotide-diphossugar_trans"/>
</dbReference>
<dbReference type="InterPro" id="IPR040497">
    <property type="entry name" value="Glyco_transf_24"/>
</dbReference>
<accession>A0ABR2IP84</accession>
<evidence type="ECO:0000313" key="5">
    <source>
        <dbReference type="Proteomes" id="UP001470230"/>
    </source>
</evidence>
<dbReference type="Gene3D" id="3.90.550.10">
    <property type="entry name" value="Spore Coat Polysaccharide Biosynthesis Protein SpsA, Chain A"/>
    <property type="match status" value="1"/>
</dbReference>
<proteinExistence type="predicted"/>
<gene>
    <name evidence="4" type="ORF">M9Y10_009674</name>
</gene>
<name>A0ABR2IP84_9EUKA</name>
<feature type="region of interest" description="Disordered" evidence="2">
    <location>
        <begin position="819"/>
        <end position="844"/>
    </location>
</feature>
<dbReference type="Pfam" id="PF18404">
    <property type="entry name" value="Glyco_transf_24"/>
    <property type="match status" value="1"/>
</dbReference>
<comment type="cofactor">
    <cofactor evidence="1">
        <name>Ca(2+)</name>
        <dbReference type="ChEBI" id="CHEBI:29108"/>
    </cofactor>
</comment>
<dbReference type="Pfam" id="PF06427">
    <property type="entry name" value="UDP-g_GGTase"/>
    <property type="match status" value="1"/>
</dbReference>
<dbReference type="PANTHER" id="PTHR11226">
    <property type="entry name" value="UDP-GLUCOSE GLYCOPROTEIN:GLUCOSYLTRANSFERASE"/>
    <property type="match status" value="1"/>
</dbReference>
<keyword evidence="5" id="KW-1185">Reference proteome</keyword>
<dbReference type="SUPFAM" id="SSF53448">
    <property type="entry name" value="Nucleotide-diphospho-sugar transferases"/>
    <property type="match status" value="1"/>
</dbReference>
<evidence type="ECO:0000259" key="3">
    <source>
        <dbReference type="Pfam" id="PF18404"/>
    </source>
</evidence>
<evidence type="ECO:0000256" key="1">
    <source>
        <dbReference type="ARBA" id="ARBA00001913"/>
    </source>
</evidence>
<comment type="caution">
    <text evidence="4">The sequence shown here is derived from an EMBL/GenBank/DDBJ whole genome shotgun (WGS) entry which is preliminary data.</text>
</comment>
<reference evidence="4 5" key="1">
    <citation type="submission" date="2024-04" db="EMBL/GenBank/DDBJ databases">
        <title>Tritrichomonas musculus Genome.</title>
        <authorList>
            <person name="Alves-Ferreira E."/>
            <person name="Grigg M."/>
            <person name="Lorenzi H."/>
            <person name="Galac M."/>
        </authorList>
    </citation>
    <scope>NUCLEOTIDE SEQUENCE [LARGE SCALE GENOMIC DNA]</scope>
    <source>
        <strain evidence="4 5">EAF2021</strain>
    </source>
</reference>
<feature type="compositionally biased region" description="Acidic residues" evidence="2">
    <location>
        <begin position="834"/>
        <end position="844"/>
    </location>
</feature>